<keyword evidence="3" id="KW-0964">Secreted</keyword>
<evidence type="ECO:0000256" key="2">
    <source>
        <dbReference type="ARBA" id="ARBA00008474"/>
    </source>
</evidence>
<dbReference type="GO" id="GO:1903489">
    <property type="term" value="P:positive regulation of lactation"/>
    <property type="evidence" value="ECO:0007669"/>
    <property type="project" value="TreeGrafter"/>
</dbReference>
<protein>
    <submittedName>
        <fullName evidence="6">Prl3a1 protein</fullName>
    </submittedName>
</protein>
<feature type="chain" id="PRO_5043325643" evidence="5">
    <location>
        <begin position="26"/>
        <end position="223"/>
    </location>
</feature>
<comment type="caution">
    <text evidence="6">The sequence shown here is derived from an EMBL/GenBank/DDBJ whole genome shotgun (WGS) entry which is preliminary data.</text>
</comment>
<keyword evidence="4" id="KW-0372">Hormone</keyword>
<dbReference type="Pfam" id="PF00103">
    <property type="entry name" value="Hormone_1"/>
    <property type="match status" value="1"/>
</dbReference>
<organism evidence="6 7">
    <name type="scientific">Phodopus roborovskii</name>
    <name type="common">Roborovski's desert hamster</name>
    <name type="synonym">Cricetulus roborovskii</name>
    <dbReference type="NCBI Taxonomy" id="109678"/>
    <lineage>
        <taxon>Eukaryota</taxon>
        <taxon>Metazoa</taxon>
        <taxon>Chordata</taxon>
        <taxon>Craniata</taxon>
        <taxon>Vertebrata</taxon>
        <taxon>Euteleostomi</taxon>
        <taxon>Mammalia</taxon>
        <taxon>Eutheria</taxon>
        <taxon>Euarchontoglires</taxon>
        <taxon>Glires</taxon>
        <taxon>Rodentia</taxon>
        <taxon>Myomorpha</taxon>
        <taxon>Muroidea</taxon>
        <taxon>Cricetidae</taxon>
        <taxon>Cricetinae</taxon>
        <taxon>Phodopus</taxon>
    </lineage>
</organism>
<evidence type="ECO:0000256" key="5">
    <source>
        <dbReference type="SAM" id="SignalP"/>
    </source>
</evidence>
<accession>A0AAU9ZND0</accession>
<dbReference type="PROSITE" id="PS00266">
    <property type="entry name" value="SOMATOTROPIN_1"/>
    <property type="match status" value="1"/>
</dbReference>
<evidence type="ECO:0000256" key="3">
    <source>
        <dbReference type="ARBA" id="ARBA00022525"/>
    </source>
</evidence>
<dbReference type="GO" id="GO:0008284">
    <property type="term" value="P:positive regulation of cell population proliferation"/>
    <property type="evidence" value="ECO:0007669"/>
    <property type="project" value="TreeGrafter"/>
</dbReference>
<gene>
    <name evidence="6" type="primary">Prl3a1</name>
    <name evidence="6" type="ORF">PHOROB_LOCUS10789</name>
</gene>
<dbReference type="Proteomes" id="UP001152836">
    <property type="component" value="Unassembled WGS sequence"/>
</dbReference>
<dbReference type="GO" id="GO:0030879">
    <property type="term" value="P:mammary gland development"/>
    <property type="evidence" value="ECO:0007669"/>
    <property type="project" value="TreeGrafter"/>
</dbReference>
<dbReference type="CDD" id="cd10288">
    <property type="entry name" value="prolactin_like"/>
    <property type="match status" value="1"/>
</dbReference>
<name>A0AAU9ZND0_PHORO</name>
<dbReference type="PRINTS" id="PR00836">
    <property type="entry name" value="SOMATOTROPIN"/>
</dbReference>
<dbReference type="EMBL" id="CALSGD010001466">
    <property type="protein sequence ID" value="CAH6803918.1"/>
    <property type="molecule type" value="Genomic_DNA"/>
</dbReference>
<comment type="similarity">
    <text evidence="2 4">Belongs to the somatotropin/prolactin family.</text>
</comment>
<keyword evidence="5" id="KW-0732">Signal</keyword>
<dbReference type="GO" id="GO:0031667">
    <property type="term" value="P:response to nutrient levels"/>
    <property type="evidence" value="ECO:0007669"/>
    <property type="project" value="TreeGrafter"/>
</dbReference>
<dbReference type="PANTHER" id="PTHR11417:SF13">
    <property type="entry name" value="GROWTH HORMONE D9"/>
    <property type="match status" value="1"/>
</dbReference>
<evidence type="ECO:0000256" key="1">
    <source>
        <dbReference type="ARBA" id="ARBA00004613"/>
    </source>
</evidence>
<dbReference type="InterPro" id="IPR009079">
    <property type="entry name" value="4_helix_cytokine-like_core"/>
</dbReference>
<dbReference type="GO" id="GO:0005148">
    <property type="term" value="F:prolactin receptor binding"/>
    <property type="evidence" value="ECO:0007669"/>
    <property type="project" value="TreeGrafter"/>
</dbReference>
<proteinExistence type="inferred from homology"/>
<dbReference type="InterPro" id="IPR001400">
    <property type="entry name" value="Somatotropin/Prolactin"/>
</dbReference>
<reference evidence="6" key="1">
    <citation type="submission" date="2022-06" db="EMBL/GenBank/DDBJ databases">
        <authorList>
            <person name="Andreotti S."/>
            <person name="Wyler E."/>
        </authorList>
    </citation>
    <scope>NUCLEOTIDE SEQUENCE</scope>
</reference>
<dbReference type="AlphaFoldDB" id="A0AAU9ZND0"/>
<feature type="signal peptide" evidence="5">
    <location>
        <begin position="1"/>
        <end position="25"/>
    </location>
</feature>
<evidence type="ECO:0000256" key="4">
    <source>
        <dbReference type="RuleBase" id="RU003618"/>
    </source>
</evidence>
<dbReference type="SUPFAM" id="SSF47266">
    <property type="entry name" value="4-helical cytokines"/>
    <property type="match status" value="1"/>
</dbReference>
<dbReference type="GO" id="GO:0007565">
    <property type="term" value="P:female pregnancy"/>
    <property type="evidence" value="ECO:0007669"/>
    <property type="project" value="TreeGrafter"/>
</dbReference>
<keyword evidence="7" id="KW-1185">Reference proteome</keyword>
<evidence type="ECO:0000313" key="6">
    <source>
        <dbReference type="EMBL" id="CAH6803918.1"/>
    </source>
</evidence>
<dbReference type="GO" id="GO:0005179">
    <property type="term" value="F:hormone activity"/>
    <property type="evidence" value="ECO:0007669"/>
    <property type="project" value="UniProtKB-KW"/>
</dbReference>
<dbReference type="GO" id="GO:0046427">
    <property type="term" value="P:positive regulation of receptor signaling pathway via JAK-STAT"/>
    <property type="evidence" value="ECO:0007669"/>
    <property type="project" value="TreeGrafter"/>
</dbReference>
<dbReference type="GO" id="GO:0005615">
    <property type="term" value="C:extracellular space"/>
    <property type="evidence" value="ECO:0007669"/>
    <property type="project" value="TreeGrafter"/>
</dbReference>
<dbReference type="PANTHER" id="PTHR11417">
    <property type="entry name" value="SOMATOTROPIN,PROLACTIN"/>
    <property type="match status" value="1"/>
</dbReference>
<dbReference type="InterPro" id="IPR018116">
    <property type="entry name" value="Somatotropin_CS"/>
</dbReference>
<comment type="subcellular location">
    <subcellularLocation>
        <location evidence="1 4">Secreted</location>
    </subcellularLocation>
</comment>
<evidence type="ECO:0000313" key="7">
    <source>
        <dbReference type="Proteomes" id="UP001152836"/>
    </source>
</evidence>
<dbReference type="Gene3D" id="1.20.1250.10">
    <property type="match status" value="1"/>
</dbReference>
<sequence>MSLPHTWMLQLLLVSNLLLWEHAVSAPMCLATEGYTELPIEELFDQTIVVAQYTSNLTKQMSEKFDESFAKRLVHKASNSSTCHTASLATPETNEQIQRTHLVNLLKAMISISRAWYHPLEHLVHAVAALKGAGKTMLLKVKEVKEKNQELLREIKKILVRVHPGAEENVYPAWMGLADVRSANEDTRHFALSNLFRCLHSDTYKVATYLEIVKCRVTRNNNC</sequence>